<proteinExistence type="predicted"/>
<dbReference type="EMBL" id="PQFF01000014">
    <property type="protein sequence ID" value="RHZ89322.1"/>
    <property type="molecule type" value="Genomic_DNA"/>
</dbReference>
<name>A0A397JPP4_9GLOM</name>
<feature type="region of interest" description="Disordered" evidence="1">
    <location>
        <begin position="138"/>
        <end position="169"/>
    </location>
</feature>
<protein>
    <submittedName>
        <fullName evidence="2">Uncharacterized protein</fullName>
    </submittedName>
</protein>
<sequence length="218" mass="25424">MTFNISQKKELNELRNLLVYLAQDLWVTYANLEYIVQYCEDKIKDKHYQKLITELEQDMRGMVERLGMMVSIYDLKKKINYEPTSPEFNTNFIITEFIPRDIQYKGREPLSSHMKFQTLRNESHQKLCKKDFPEENKTCDKDDCNSIESSNSGSDPQKSQHRSVNSCQKKKKYGTAKIIKTVLISESDSSDSNSNSSTSNFKSEDKHVYKIVAVIHPK</sequence>
<gene>
    <name evidence="2" type="ORF">Glove_16g153</name>
</gene>
<dbReference type="AlphaFoldDB" id="A0A397JPP4"/>
<evidence type="ECO:0000256" key="1">
    <source>
        <dbReference type="SAM" id="MobiDB-lite"/>
    </source>
</evidence>
<comment type="caution">
    <text evidence="2">The sequence shown here is derived from an EMBL/GenBank/DDBJ whole genome shotgun (WGS) entry which is preliminary data.</text>
</comment>
<keyword evidence="3" id="KW-1185">Reference proteome</keyword>
<dbReference type="Proteomes" id="UP000266861">
    <property type="component" value="Unassembled WGS sequence"/>
</dbReference>
<reference evidence="2 3" key="1">
    <citation type="submission" date="2018-08" db="EMBL/GenBank/DDBJ databases">
        <title>Genome and evolution of the arbuscular mycorrhizal fungus Diversispora epigaea (formerly Glomus versiforme) and its bacterial endosymbionts.</title>
        <authorList>
            <person name="Sun X."/>
            <person name="Fei Z."/>
            <person name="Harrison M."/>
        </authorList>
    </citation>
    <scope>NUCLEOTIDE SEQUENCE [LARGE SCALE GENOMIC DNA]</scope>
    <source>
        <strain evidence="2 3">IT104</strain>
    </source>
</reference>
<organism evidence="2 3">
    <name type="scientific">Diversispora epigaea</name>
    <dbReference type="NCBI Taxonomy" id="1348612"/>
    <lineage>
        <taxon>Eukaryota</taxon>
        <taxon>Fungi</taxon>
        <taxon>Fungi incertae sedis</taxon>
        <taxon>Mucoromycota</taxon>
        <taxon>Glomeromycotina</taxon>
        <taxon>Glomeromycetes</taxon>
        <taxon>Diversisporales</taxon>
        <taxon>Diversisporaceae</taxon>
        <taxon>Diversispora</taxon>
    </lineage>
</organism>
<accession>A0A397JPP4</accession>
<evidence type="ECO:0000313" key="3">
    <source>
        <dbReference type="Proteomes" id="UP000266861"/>
    </source>
</evidence>
<dbReference type="OrthoDB" id="550575at2759"/>
<feature type="compositionally biased region" description="Polar residues" evidence="1">
    <location>
        <begin position="146"/>
        <end position="167"/>
    </location>
</feature>
<evidence type="ECO:0000313" key="2">
    <source>
        <dbReference type="EMBL" id="RHZ89322.1"/>
    </source>
</evidence>
<dbReference type="STRING" id="1348612.A0A397JPP4"/>